<evidence type="ECO:0000313" key="4">
    <source>
        <dbReference type="Proteomes" id="UP000332933"/>
    </source>
</evidence>
<evidence type="ECO:0000313" key="3">
    <source>
        <dbReference type="EMBL" id="VFU01995.1"/>
    </source>
</evidence>
<feature type="compositionally biased region" description="Basic and acidic residues" evidence="1">
    <location>
        <begin position="65"/>
        <end position="87"/>
    </location>
</feature>
<keyword evidence="4" id="KW-1185">Reference proteome</keyword>
<accession>A0A485LT05</accession>
<reference evidence="2" key="2">
    <citation type="submission" date="2019-06" db="EMBL/GenBank/DDBJ databases">
        <title>Genomics analysis of Aphanomyces spp. identifies a new class of oomycete effector associated with host adaptation.</title>
        <authorList>
            <person name="Gaulin E."/>
        </authorList>
    </citation>
    <scope>NUCLEOTIDE SEQUENCE</scope>
    <source>
        <strain evidence="2">CBS 578.67</strain>
    </source>
</reference>
<feature type="compositionally biased region" description="Polar residues" evidence="1">
    <location>
        <begin position="1"/>
        <end position="20"/>
    </location>
</feature>
<dbReference type="EMBL" id="VJMH01007522">
    <property type="protein sequence ID" value="KAF0682514.1"/>
    <property type="molecule type" value="Genomic_DNA"/>
</dbReference>
<protein>
    <submittedName>
        <fullName evidence="3">Aste57867_25370 protein</fullName>
    </submittedName>
</protein>
<dbReference type="Proteomes" id="UP000332933">
    <property type="component" value="Unassembled WGS sequence"/>
</dbReference>
<feature type="region of interest" description="Disordered" evidence="1">
    <location>
        <begin position="1"/>
        <end position="107"/>
    </location>
</feature>
<gene>
    <name evidence="3" type="primary">Aste57867_25370</name>
    <name evidence="2" type="ORF">As57867_025292</name>
    <name evidence="3" type="ORF">ASTE57867_25370</name>
</gene>
<dbReference type="AlphaFoldDB" id="A0A485LT05"/>
<proteinExistence type="predicted"/>
<name>A0A485LT05_9STRA</name>
<organism evidence="3 4">
    <name type="scientific">Aphanomyces stellatus</name>
    <dbReference type="NCBI Taxonomy" id="120398"/>
    <lineage>
        <taxon>Eukaryota</taxon>
        <taxon>Sar</taxon>
        <taxon>Stramenopiles</taxon>
        <taxon>Oomycota</taxon>
        <taxon>Saprolegniomycetes</taxon>
        <taxon>Saprolegniales</taxon>
        <taxon>Verrucalvaceae</taxon>
        <taxon>Aphanomyces</taxon>
    </lineage>
</organism>
<reference evidence="3 4" key="1">
    <citation type="submission" date="2019-03" db="EMBL/GenBank/DDBJ databases">
        <authorList>
            <person name="Gaulin E."/>
            <person name="Dumas B."/>
        </authorList>
    </citation>
    <scope>NUCLEOTIDE SEQUENCE [LARGE SCALE GENOMIC DNA]</scope>
    <source>
        <strain evidence="3">CBS 568.67</strain>
    </source>
</reference>
<evidence type="ECO:0000256" key="1">
    <source>
        <dbReference type="SAM" id="MobiDB-lite"/>
    </source>
</evidence>
<evidence type="ECO:0000313" key="2">
    <source>
        <dbReference type="EMBL" id="KAF0682514.1"/>
    </source>
</evidence>
<dbReference type="EMBL" id="CAADRA010007548">
    <property type="protein sequence ID" value="VFU01995.1"/>
    <property type="molecule type" value="Genomic_DNA"/>
</dbReference>
<sequence>MVSTRAKSNSTAVSPSNPSAAATAKPPMNHHSPPISDTLHMSKEDVDVETIDFTSPDVASTDADQDTHEPGNHAEARDDPKTNESQRVEPSQDSPPGAPRPWLTSPTFQRPLTSALESQGATLELRITTTGVKGKSTILVPFQLTLPRALDGFYMDIPSGVQNLFEERLLFESLQRLEPRFLLGMYTSVSATTGMSGSRYRIHFLGSDIPSTMLLDGRMVEEFIFRVRCLRVYGQSRPGNHPKVPNCCVEERREDSAGQCQSTQSCYNRIPSVARREWYRHG</sequence>